<evidence type="ECO:0000313" key="2">
    <source>
        <dbReference type="Proteomes" id="UP000054988"/>
    </source>
</evidence>
<dbReference type="AlphaFoldDB" id="A0A0W0FRD2"/>
<comment type="caution">
    <text evidence="1">The sequence shown here is derived from an EMBL/GenBank/DDBJ whole genome shotgun (WGS) entry which is preliminary data.</text>
</comment>
<name>A0A0W0FRD2_MONRR</name>
<reference evidence="1 2" key="1">
    <citation type="submission" date="2015-12" db="EMBL/GenBank/DDBJ databases">
        <title>Draft genome sequence of Moniliophthora roreri, the causal agent of frosty pod rot of cacao.</title>
        <authorList>
            <person name="Aime M.C."/>
            <person name="Diaz-Valderrama J.R."/>
            <person name="Kijpornyongpan T."/>
            <person name="Phillips-Mora W."/>
        </authorList>
    </citation>
    <scope>NUCLEOTIDE SEQUENCE [LARGE SCALE GENOMIC DNA]</scope>
    <source>
        <strain evidence="1 2">MCA 2952</strain>
    </source>
</reference>
<protein>
    <submittedName>
        <fullName evidence="1">Uncharacterized protein</fullName>
    </submittedName>
</protein>
<dbReference type="EMBL" id="LATX01001716">
    <property type="protein sequence ID" value="KTB38944.1"/>
    <property type="molecule type" value="Genomic_DNA"/>
</dbReference>
<proteinExistence type="predicted"/>
<accession>A0A0W0FRD2</accession>
<organism evidence="1 2">
    <name type="scientific">Moniliophthora roreri</name>
    <name type="common">Frosty pod rot fungus</name>
    <name type="synonym">Monilia roreri</name>
    <dbReference type="NCBI Taxonomy" id="221103"/>
    <lineage>
        <taxon>Eukaryota</taxon>
        <taxon>Fungi</taxon>
        <taxon>Dikarya</taxon>
        <taxon>Basidiomycota</taxon>
        <taxon>Agaricomycotina</taxon>
        <taxon>Agaricomycetes</taxon>
        <taxon>Agaricomycetidae</taxon>
        <taxon>Agaricales</taxon>
        <taxon>Marasmiineae</taxon>
        <taxon>Marasmiaceae</taxon>
        <taxon>Moniliophthora</taxon>
    </lineage>
</organism>
<sequence length="130" mass="14132">MSNATSTSSSSTSDYHAHHMPFPPSGSSLHYEDDITYTGLFNLSPFELLFLVNTGGHDDALRNVSMGQPYLQFAIDGLIRLRVQRASLNAIIEETNVYVANLAFNATATAPNPLRVEGPMTVPSFPVDSN</sequence>
<dbReference type="Proteomes" id="UP000054988">
    <property type="component" value="Unassembled WGS sequence"/>
</dbReference>
<evidence type="ECO:0000313" key="1">
    <source>
        <dbReference type="EMBL" id="KTB38944.1"/>
    </source>
</evidence>
<gene>
    <name evidence="1" type="ORF">WG66_8453</name>
</gene>